<dbReference type="PANTHER" id="PTHR33375">
    <property type="entry name" value="CHROMOSOME-PARTITIONING PROTEIN PARB-RELATED"/>
    <property type="match status" value="1"/>
</dbReference>
<evidence type="ECO:0000256" key="1">
    <source>
        <dbReference type="ARBA" id="ARBA00006295"/>
    </source>
</evidence>
<feature type="compositionally biased region" description="Low complexity" evidence="2">
    <location>
        <begin position="1"/>
        <end position="17"/>
    </location>
</feature>
<dbReference type="RefSeq" id="WP_189643956.1">
    <property type="nucleotide sequence ID" value="NZ_BNAL01000042.1"/>
</dbReference>
<dbReference type="Gene3D" id="3.90.1530.30">
    <property type="match status" value="1"/>
</dbReference>
<organism evidence="4 5">
    <name type="scientific">Deinococcus piscis</name>
    <dbReference type="NCBI Taxonomy" id="394230"/>
    <lineage>
        <taxon>Bacteria</taxon>
        <taxon>Thermotogati</taxon>
        <taxon>Deinococcota</taxon>
        <taxon>Deinococci</taxon>
        <taxon>Deinococcales</taxon>
        <taxon>Deinococcaceae</taxon>
        <taxon>Deinococcus</taxon>
    </lineage>
</organism>
<dbReference type="InterPro" id="IPR003115">
    <property type="entry name" value="ParB_N"/>
</dbReference>
<dbReference type="PANTHER" id="PTHR33375:SF1">
    <property type="entry name" value="CHROMOSOME-PARTITIONING PROTEIN PARB-RELATED"/>
    <property type="match status" value="1"/>
</dbReference>
<dbReference type="NCBIfam" id="TIGR00180">
    <property type="entry name" value="parB_part"/>
    <property type="match status" value="1"/>
</dbReference>
<dbReference type="InterPro" id="IPR036086">
    <property type="entry name" value="ParB/Sulfiredoxin_sf"/>
</dbReference>
<proteinExistence type="inferred from homology"/>
<feature type="domain" description="ParB-like N-terminal" evidence="3">
    <location>
        <begin position="32"/>
        <end position="120"/>
    </location>
</feature>
<sequence>MTRNSALAAARARAQQATDSIRESERRNRPVRYIPLEQIEPSPYQARRDFQAIDELAADIQANGVLQPVVVRQLGEQQFQLVAGERRLRASQVAGETTIPAMIHELTDRQARIYGLQENLQREDLNAYEVARAVLDLTALELGRDAEEVQKELGANHPPEETLRVLSGALGLVNKELTYQSYKRNYLALLRLPQALVTAIEQGASYSAVLALRAATPEQQRDWLPKVVSGEWSRRQVQQAIREAKSSQAGRGEQKPDLVRQWSHLSGRVDPERLMALDTRKQEKASRLLAELAKLVEEN</sequence>
<keyword evidence="5" id="KW-1185">Reference proteome</keyword>
<evidence type="ECO:0000313" key="4">
    <source>
        <dbReference type="EMBL" id="GHG10480.1"/>
    </source>
</evidence>
<comment type="similarity">
    <text evidence="1">Belongs to the ParB family.</text>
</comment>
<dbReference type="SUPFAM" id="SSF109709">
    <property type="entry name" value="KorB DNA-binding domain-like"/>
    <property type="match status" value="1"/>
</dbReference>
<evidence type="ECO:0000256" key="2">
    <source>
        <dbReference type="SAM" id="MobiDB-lite"/>
    </source>
</evidence>
<evidence type="ECO:0000313" key="5">
    <source>
        <dbReference type="Proteomes" id="UP000632154"/>
    </source>
</evidence>
<name>A0ABQ3KDY2_9DEIO</name>
<dbReference type="SMART" id="SM00470">
    <property type="entry name" value="ParB"/>
    <property type="match status" value="1"/>
</dbReference>
<dbReference type="Gene3D" id="1.10.10.2830">
    <property type="match status" value="1"/>
</dbReference>
<dbReference type="InterPro" id="IPR050336">
    <property type="entry name" value="Chromosome_partition/occlusion"/>
</dbReference>
<dbReference type="Pfam" id="PF02195">
    <property type="entry name" value="ParB_N"/>
    <property type="match status" value="1"/>
</dbReference>
<dbReference type="Proteomes" id="UP000632154">
    <property type="component" value="Unassembled WGS sequence"/>
</dbReference>
<protein>
    <submittedName>
        <fullName evidence="4">Chromosome 2-partitioning protein ParB</fullName>
    </submittedName>
</protein>
<dbReference type="SUPFAM" id="SSF110849">
    <property type="entry name" value="ParB/Sulfiredoxin"/>
    <property type="match status" value="1"/>
</dbReference>
<evidence type="ECO:0000259" key="3">
    <source>
        <dbReference type="SMART" id="SM00470"/>
    </source>
</evidence>
<reference evidence="5" key="1">
    <citation type="journal article" date="2019" name="Int. J. Syst. Evol. Microbiol.">
        <title>The Global Catalogue of Microorganisms (GCM) 10K type strain sequencing project: providing services to taxonomists for standard genome sequencing and annotation.</title>
        <authorList>
            <consortium name="The Broad Institute Genomics Platform"/>
            <consortium name="The Broad Institute Genome Sequencing Center for Infectious Disease"/>
            <person name="Wu L."/>
            <person name="Ma J."/>
        </authorList>
    </citation>
    <scope>NUCLEOTIDE SEQUENCE [LARGE SCALE GENOMIC DNA]</scope>
    <source>
        <strain evidence="5">CGMCC 1.18439</strain>
    </source>
</reference>
<gene>
    <name evidence="4" type="primary">parB2</name>
    <name evidence="4" type="ORF">GCM10017783_23650</name>
</gene>
<dbReference type="InterPro" id="IPR004437">
    <property type="entry name" value="ParB/RepB/Spo0J"/>
</dbReference>
<dbReference type="EMBL" id="BNAL01000042">
    <property type="protein sequence ID" value="GHG10480.1"/>
    <property type="molecule type" value="Genomic_DNA"/>
</dbReference>
<accession>A0ABQ3KDY2</accession>
<dbReference type="CDD" id="cd16393">
    <property type="entry name" value="SPO0J_N"/>
    <property type="match status" value="1"/>
</dbReference>
<feature type="region of interest" description="Disordered" evidence="2">
    <location>
        <begin position="1"/>
        <end position="26"/>
    </location>
</feature>
<comment type="caution">
    <text evidence="4">The sequence shown here is derived from an EMBL/GenBank/DDBJ whole genome shotgun (WGS) entry which is preliminary data.</text>
</comment>